<dbReference type="KEGG" id="epo:Epro_0573"/>
<feature type="domain" description="YutG/PgpA" evidence="2">
    <location>
        <begin position="8"/>
        <end position="144"/>
    </location>
</feature>
<dbReference type="RefSeq" id="WP_052570436.1">
    <property type="nucleotide sequence ID" value="NZ_CP009498.1"/>
</dbReference>
<dbReference type="PANTHER" id="PTHR36305:SF1">
    <property type="entry name" value="PHOSPHATIDYLGLYCEROPHOSPHATASE A"/>
    <property type="match status" value="1"/>
</dbReference>
<feature type="transmembrane region" description="Helical" evidence="1">
    <location>
        <begin position="45"/>
        <end position="62"/>
    </location>
</feature>
<protein>
    <submittedName>
        <fullName evidence="3">Phosphatidylglycerophosphatase A</fullName>
    </submittedName>
</protein>
<dbReference type="PATRIC" id="fig|1408281.3.peg.588"/>
<keyword evidence="1" id="KW-0472">Membrane</keyword>
<dbReference type="SUPFAM" id="SSF101307">
    <property type="entry name" value="YutG-like"/>
    <property type="match status" value="1"/>
</dbReference>
<organism evidence="3 4">
    <name type="scientific">Endomicrobium proavitum</name>
    <dbReference type="NCBI Taxonomy" id="1408281"/>
    <lineage>
        <taxon>Bacteria</taxon>
        <taxon>Pseudomonadati</taxon>
        <taxon>Elusimicrobiota</taxon>
        <taxon>Endomicrobiia</taxon>
        <taxon>Endomicrobiales</taxon>
        <taxon>Endomicrobiaceae</taxon>
        <taxon>Endomicrobium</taxon>
    </lineage>
</organism>
<feature type="transmembrane region" description="Helical" evidence="1">
    <location>
        <begin position="20"/>
        <end position="38"/>
    </location>
</feature>
<name>A0A0G3WJD0_9BACT</name>
<dbReference type="Proteomes" id="UP000035337">
    <property type="component" value="Chromosome"/>
</dbReference>
<dbReference type="AlphaFoldDB" id="A0A0G3WJD0"/>
<keyword evidence="1" id="KW-0812">Transmembrane</keyword>
<dbReference type="GO" id="GO:0006629">
    <property type="term" value="P:lipid metabolic process"/>
    <property type="evidence" value="ECO:0007669"/>
    <property type="project" value="InterPro"/>
</dbReference>
<dbReference type="EMBL" id="CP009498">
    <property type="protein sequence ID" value="AKL97952.1"/>
    <property type="molecule type" value="Genomic_DNA"/>
</dbReference>
<dbReference type="InterPro" id="IPR026037">
    <property type="entry name" value="PgpA"/>
</dbReference>
<evidence type="ECO:0000313" key="3">
    <source>
        <dbReference type="EMBL" id="AKL97952.1"/>
    </source>
</evidence>
<accession>A0A0G3WJD0</accession>
<dbReference type="CDD" id="cd06971">
    <property type="entry name" value="PgpA"/>
    <property type="match status" value="1"/>
</dbReference>
<dbReference type="PIRSF" id="PIRSF006162">
    <property type="entry name" value="PgpA"/>
    <property type="match status" value="1"/>
</dbReference>
<sequence>MNKITLFFSSVFGVGYIKDAPGTFGSIIGILLWAFFAPANYYAQIPVVVCMFFVSVVISHLAEDIYQSKDDQRIVIDEVAGVWVAAAFLPQTVAYLVAAFVLFRIFDITKPLFIKKAQIFRGGFGITVDDIFAGVFANLILQAIRVISQNA</sequence>
<proteinExistence type="predicted"/>
<keyword evidence="1" id="KW-1133">Transmembrane helix</keyword>
<evidence type="ECO:0000256" key="1">
    <source>
        <dbReference type="SAM" id="Phobius"/>
    </source>
</evidence>
<evidence type="ECO:0000313" key="4">
    <source>
        <dbReference type="Proteomes" id="UP000035337"/>
    </source>
</evidence>
<dbReference type="STRING" id="1408281.Epro_0573"/>
<feature type="transmembrane region" description="Helical" evidence="1">
    <location>
        <begin position="82"/>
        <end position="106"/>
    </location>
</feature>
<keyword evidence="4" id="KW-1185">Reference proteome</keyword>
<dbReference type="PANTHER" id="PTHR36305">
    <property type="entry name" value="PHOSPHATIDYLGLYCEROPHOSPHATASE A"/>
    <property type="match status" value="1"/>
</dbReference>
<reference evidence="3 4" key="1">
    <citation type="submission" date="2014-09" db="EMBL/GenBank/DDBJ databases">
        <title>Complete genome sequence of Endomicrobium proavitum.</title>
        <authorList>
            <person name="Zheng H."/>
        </authorList>
    </citation>
    <scope>NUCLEOTIDE SEQUENCE [LARGE SCALE GENOMIC DNA]</scope>
    <source>
        <strain evidence="3 4">Rsa215</strain>
    </source>
</reference>
<dbReference type="InterPro" id="IPR036681">
    <property type="entry name" value="PgpA-like_sf"/>
</dbReference>
<dbReference type="OrthoDB" id="9804091at2"/>
<dbReference type="GO" id="GO:0008962">
    <property type="term" value="F:phosphatidylglycerophosphatase activity"/>
    <property type="evidence" value="ECO:0007669"/>
    <property type="project" value="InterPro"/>
</dbReference>
<evidence type="ECO:0000259" key="2">
    <source>
        <dbReference type="Pfam" id="PF04608"/>
    </source>
</evidence>
<gene>
    <name evidence="3" type="primary">pgpA</name>
    <name evidence="3" type="ORF">Epro_0573</name>
</gene>
<dbReference type="InterPro" id="IPR007686">
    <property type="entry name" value="YutG/PgpA"/>
</dbReference>
<dbReference type="Pfam" id="PF04608">
    <property type="entry name" value="PgpA"/>
    <property type="match status" value="1"/>
</dbReference>